<dbReference type="PANTHER" id="PTHR15633:SF2">
    <property type="entry name" value="NUCLEOLAR PROTEIN 11"/>
    <property type="match status" value="1"/>
</dbReference>
<gene>
    <name evidence="1" type="ORF">A0J61_04862</name>
</gene>
<dbReference type="PANTHER" id="PTHR15633">
    <property type="entry name" value="NUCLEOLAR PROTEIN 11"/>
    <property type="match status" value="1"/>
</dbReference>
<dbReference type="Proteomes" id="UP000093000">
    <property type="component" value="Unassembled WGS sequence"/>
</dbReference>
<sequence length="635" mass="70709">MPGFVLEEPFPLARFHNTIGEKDSKHFVVGLNALDNDASEDIDSVAITVQGEGFKIYNTADQKCTKSWTTPPGIAFVGPATHIVGGRDTDAVDYTYAIVASGPDVAKFEERKSIWVWKNTNNGDNEELDKTTKTYDEPIHAIRVSPSLPAHVILISENGSIELATKDLDRSIAKQKPTNKSDIVWSNVFVTSNAHCCIPSSMVPAMSTIVVTISHAFQSDLYSLKINYVNVERRSIDLLTAIDIKLSEKPTSFTLDPSDGRLTILGSAGTWTVYRMQLRHSSSKKISGSLTEHVSIQLHGYRFQDDVLGNIASVKPLSDSYVAMIAPRTTKKNEIEHVVSVWDVKYGTLQAEQIIKLSEKNTFSKSACTYDIAVLPNSHLAVTVSSVALKTSSKNIKSAKKMVDTSSVIMLCPYYSEPVSLMAAMGKMKNTIIAMGISTDLSSEENIGYARSGKETVSRDFGFNPDEDADQVYDKWVSRLEKYQKNESVTLAKLMSDISADEFSNVFFEYAHITLAKDQQHMTEASLDSIAAQTEQYRHALMQQFNSSTKKKPAELSQFFISHVISKCFDKQDFWPVDVILYLMSRSLLRSNYAEKGIVRSLLERKEWALLPIVLERVQDIPENDLVTLIKALCT</sequence>
<name>A0A1C7NDP8_9FUNG</name>
<keyword evidence="2" id="KW-1185">Reference proteome</keyword>
<dbReference type="GO" id="GO:0030490">
    <property type="term" value="P:maturation of SSU-rRNA"/>
    <property type="evidence" value="ECO:0007669"/>
    <property type="project" value="InterPro"/>
</dbReference>
<dbReference type="GO" id="GO:0003723">
    <property type="term" value="F:RNA binding"/>
    <property type="evidence" value="ECO:0007669"/>
    <property type="project" value="TreeGrafter"/>
</dbReference>
<evidence type="ECO:0000313" key="2">
    <source>
        <dbReference type="Proteomes" id="UP000093000"/>
    </source>
</evidence>
<organism evidence="1 2">
    <name type="scientific">Choanephora cucurbitarum</name>
    <dbReference type="NCBI Taxonomy" id="101091"/>
    <lineage>
        <taxon>Eukaryota</taxon>
        <taxon>Fungi</taxon>
        <taxon>Fungi incertae sedis</taxon>
        <taxon>Mucoromycota</taxon>
        <taxon>Mucoromycotina</taxon>
        <taxon>Mucoromycetes</taxon>
        <taxon>Mucorales</taxon>
        <taxon>Mucorineae</taxon>
        <taxon>Choanephoraceae</taxon>
        <taxon>Choanephoroideae</taxon>
        <taxon>Choanephora</taxon>
    </lineage>
</organism>
<comment type="caution">
    <text evidence="1">The sequence shown here is derived from an EMBL/GenBank/DDBJ whole genome shotgun (WGS) entry which is preliminary data.</text>
</comment>
<dbReference type="InterPro" id="IPR042859">
    <property type="entry name" value="NOL11"/>
</dbReference>
<evidence type="ECO:0000313" key="1">
    <source>
        <dbReference type="EMBL" id="OBZ87090.1"/>
    </source>
</evidence>
<dbReference type="InParanoid" id="A0A1C7NDP8"/>
<dbReference type="EMBL" id="LUGH01000248">
    <property type="protein sequence ID" value="OBZ87090.1"/>
    <property type="molecule type" value="Genomic_DNA"/>
</dbReference>
<dbReference type="GO" id="GO:0005730">
    <property type="term" value="C:nucleolus"/>
    <property type="evidence" value="ECO:0007669"/>
    <property type="project" value="TreeGrafter"/>
</dbReference>
<dbReference type="AlphaFoldDB" id="A0A1C7NDP8"/>
<proteinExistence type="predicted"/>
<protein>
    <submittedName>
        <fullName evidence="1">Uncharacterized protein</fullName>
    </submittedName>
</protein>
<dbReference type="OrthoDB" id="4349954at2759"/>
<dbReference type="STRING" id="101091.A0A1C7NDP8"/>
<accession>A0A1C7NDP8</accession>
<reference evidence="1 2" key="1">
    <citation type="submission" date="2016-03" db="EMBL/GenBank/DDBJ databases">
        <title>Choanephora cucurbitarum.</title>
        <authorList>
            <person name="Min B."/>
            <person name="Park H."/>
            <person name="Park J.-H."/>
            <person name="Shin H.-D."/>
            <person name="Choi I.-G."/>
        </authorList>
    </citation>
    <scope>NUCLEOTIDE SEQUENCE [LARGE SCALE GENOMIC DNA]</scope>
    <source>
        <strain evidence="1 2">KUS-F28377</strain>
    </source>
</reference>